<feature type="compositionally biased region" description="Basic and acidic residues" evidence="1">
    <location>
        <begin position="99"/>
        <end position="117"/>
    </location>
</feature>
<sequence length="228" mass="25598">MSENDNNSRVDKFDKRRKNTKSLTIFTVFGSILLVVFIALLVFGGGDNQDMADESETNQAANDSSESNNNNDGSTSDGQKENSAGNDSNSGDENSDESSSDKDEQQTNNDEVKKQEVESSDDNVVKAYTGNWQPVGTEQTGPHTTNYNEGSQDRVEMRKAISVATDLNQDSLTMWWIERNGDQKVVVTASDANETKTYRVYMTWVNDEGWKPTKVEELKENDQKYRFE</sequence>
<dbReference type="RefSeq" id="WP_343812350.1">
    <property type="nucleotide sequence ID" value="NZ_BAAADS010000012.1"/>
</dbReference>
<protein>
    <recommendedName>
        <fullName evidence="3">DUF1510 domain-containing protein</fullName>
    </recommendedName>
</protein>
<evidence type="ECO:0000259" key="3">
    <source>
        <dbReference type="Pfam" id="PF07423"/>
    </source>
</evidence>
<evidence type="ECO:0000256" key="1">
    <source>
        <dbReference type="SAM" id="MobiDB-lite"/>
    </source>
</evidence>
<feature type="domain" description="DUF1510" evidence="3">
    <location>
        <begin position="128"/>
        <end position="218"/>
    </location>
</feature>
<keyword evidence="2" id="KW-0472">Membrane</keyword>
<evidence type="ECO:0000313" key="5">
    <source>
        <dbReference type="Proteomes" id="UP001500866"/>
    </source>
</evidence>
<accession>A0ABP3R798</accession>
<comment type="caution">
    <text evidence="4">The sequence shown here is derived from an EMBL/GenBank/DDBJ whole genome shotgun (WGS) entry which is preliminary data.</text>
</comment>
<keyword evidence="2" id="KW-1133">Transmembrane helix</keyword>
<evidence type="ECO:0000256" key="2">
    <source>
        <dbReference type="SAM" id="Phobius"/>
    </source>
</evidence>
<evidence type="ECO:0000313" key="4">
    <source>
        <dbReference type="EMBL" id="GAA0601878.1"/>
    </source>
</evidence>
<proteinExistence type="predicted"/>
<feature type="transmembrane region" description="Helical" evidence="2">
    <location>
        <begin position="23"/>
        <end position="43"/>
    </location>
</feature>
<gene>
    <name evidence="4" type="ORF">GCM10009001_18400</name>
</gene>
<keyword evidence="5" id="KW-1185">Reference proteome</keyword>
<dbReference type="Pfam" id="PF07423">
    <property type="entry name" value="DUF1510"/>
    <property type="match status" value="1"/>
</dbReference>
<feature type="compositionally biased region" description="Low complexity" evidence="1">
    <location>
        <begin position="62"/>
        <end position="92"/>
    </location>
</feature>
<dbReference type="InterPro" id="IPR009988">
    <property type="entry name" value="DUF1510"/>
</dbReference>
<keyword evidence="2" id="KW-0812">Transmembrane</keyword>
<organism evidence="4 5">
    <name type="scientific">Virgibacillus siamensis</name>
    <dbReference type="NCBI Taxonomy" id="480071"/>
    <lineage>
        <taxon>Bacteria</taxon>
        <taxon>Bacillati</taxon>
        <taxon>Bacillota</taxon>
        <taxon>Bacilli</taxon>
        <taxon>Bacillales</taxon>
        <taxon>Bacillaceae</taxon>
        <taxon>Virgibacillus</taxon>
    </lineage>
</organism>
<dbReference type="Proteomes" id="UP001500866">
    <property type="component" value="Unassembled WGS sequence"/>
</dbReference>
<name>A0ABP3R798_9BACI</name>
<dbReference type="EMBL" id="BAAADS010000012">
    <property type="protein sequence ID" value="GAA0601878.1"/>
    <property type="molecule type" value="Genomic_DNA"/>
</dbReference>
<feature type="region of interest" description="Disordered" evidence="1">
    <location>
        <begin position="51"/>
        <end position="124"/>
    </location>
</feature>
<reference evidence="5" key="1">
    <citation type="journal article" date="2019" name="Int. J. Syst. Evol. Microbiol.">
        <title>The Global Catalogue of Microorganisms (GCM) 10K type strain sequencing project: providing services to taxonomists for standard genome sequencing and annotation.</title>
        <authorList>
            <consortium name="The Broad Institute Genomics Platform"/>
            <consortium name="The Broad Institute Genome Sequencing Center for Infectious Disease"/>
            <person name="Wu L."/>
            <person name="Ma J."/>
        </authorList>
    </citation>
    <scope>NUCLEOTIDE SEQUENCE [LARGE SCALE GENOMIC DNA]</scope>
    <source>
        <strain evidence="5">JCM 15395</strain>
    </source>
</reference>